<sequence length="91" mass="10160">MDEINEFISAQIVKFLEKKLGDAAKHFTVFVSYRSDGVDIDVEVDASVLVDDAYLQKVVDDAADLGICLADIIREKGWPINPNDIGKCWRS</sequence>
<comment type="caution">
    <text evidence="1">The sequence shown here is derived from an EMBL/GenBank/DDBJ whole genome shotgun (WGS) entry which is preliminary data.</text>
</comment>
<evidence type="ECO:0000313" key="3">
    <source>
        <dbReference type="Proteomes" id="UP000256877"/>
    </source>
</evidence>
<evidence type="ECO:0000313" key="1">
    <source>
        <dbReference type="EMBL" id="RFA96904.1"/>
    </source>
</evidence>
<name>A0A371R0T6_9CREN</name>
<dbReference type="EMBL" id="NMUE01000009">
    <property type="protein sequence ID" value="RFA96904.1"/>
    <property type="molecule type" value="Genomic_DNA"/>
</dbReference>
<evidence type="ECO:0000313" key="2">
    <source>
        <dbReference type="EMBL" id="RFA98401.1"/>
    </source>
</evidence>
<proteinExistence type="predicted"/>
<organism evidence="1 4">
    <name type="scientific">Pyrobaculum aerophilum</name>
    <dbReference type="NCBI Taxonomy" id="13773"/>
    <lineage>
        <taxon>Archaea</taxon>
        <taxon>Thermoproteota</taxon>
        <taxon>Thermoprotei</taxon>
        <taxon>Thermoproteales</taxon>
        <taxon>Thermoproteaceae</taxon>
        <taxon>Pyrobaculum</taxon>
    </lineage>
</organism>
<reference evidence="3 4" key="1">
    <citation type="submission" date="2017-07" db="EMBL/GenBank/DDBJ databases">
        <title>Draft genome sequence of aerobic hyperthermophilic archaea, Pyrobaculum aerophilum YKB31 and YKB32.</title>
        <authorList>
            <person name="Mochizuki T."/>
            <person name="Berliner A.J."/>
            <person name="Yoshida-Takashima Y."/>
            <person name="Takaki Y."/>
            <person name="Nunoura T."/>
            <person name="Takai K."/>
        </authorList>
    </citation>
    <scope>NUCLEOTIDE SEQUENCE [LARGE SCALE GENOMIC DNA]</scope>
    <source>
        <strain evidence="1 4">YKB31</strain>
        <strain evidence="2 3">YKB32</strain>
    </source>
</reference>
<protein>
    <submittedName>
        <fullName evidence="1">Uncharacterized protein</fullName>
    </submittedName>
</protein>
<dbReference type="Proteomes" id="UP000256877">
    <property type="component" value="Unassembled WGS sequence"/>
</dbReference>
<dbReference type="RefSeq" id="WP_116420813.1">
    <property type="nucleotide sequence ID" value="NZ_NMUE01000009.1"/>
</dbReference>
<dbReference type="AlphaFoldDB" id="A0A371R0T6"/>
<evidence type="ECO:0000313" key="4">
    <source>
        <dbReference type="Proteomes" id="UP000257123"/>
    </source>
</evidence>
<dbReference type="EMBL" id="NMUF01000017">
    <property type="protein sequence ID" value="RFA98401.1"/>
    <property type="molecule type" value="Genomic_DNA"/>
</dbReference>
<dbReference type="Proteomes" id="UP000257123">
    <property type="component" value="Unassembled WGS sequence"/>
</dbReference>
<dbReference type="OrthoDB" id="27578at2157"/>
<accession>A0A371R0T6</accession>
<gene>
    <name evidence="1" type="ORF">CGL51_04320</name>
    <name evidence="2" type="ORF">CGL52_07165</name>
</gene>